<proteinExistence type="predicted"/>
<sequence length="69" mass="7507">MTKHTPDYNAMAESSPAMARGLVWCRHCPRVQAVNAADCLQRGWPKCCGYTMTIDSPDAQAALAKAKLP</sequence>
<dbReference type="AlphaFoldDB" id="A0A0F9KQC3"/>
<comment type="caution">
    <text evidence="1">The sequence shown here is derived from an EMBL/GenBank/DDBJ whole genome shotgun (WGS) entry which is preliminary data.</text>
</comment>
<evidence type="ECO:0000313" key="1">
    <source>
        <dbReference type="EMBL" id="KKM17610.1"/>
    </source>
</evidence>
<organism evidence="1">
    <name type="scientific">marine sediment metagenome</name>
    <dbReference type="NCBI Taxonomy" id="412755"/>
    <lineage>
        <taxon>unclassified sequences</taxon>
        <taxon>metagenomes</taxon>
        <taxon>ecological metagenomes</taxon>
    </lineage>
</organism>
<accession>A0A0F9KQC3</accession>
<gene>
    <name evidence="1" type="ORF">LCGC14_1674130</name>
</gene>
<protein>
    <submittedName>
        <fullName evidence="1">Uncharacterized protein</fullName>
    </submittedName>
</protein>
<name>A0A0F9KQC3_9ZZZZ</name>
<dbReference type="EMBL" id="LAZR01014412">
    <property type="protein sequence ID" value="KKM17610.1"/>
    <property type="molecule type" value="Genomic_DNA"/>
</dbReference>
<reference evidence="1" key="1">
    <citation type="journal article" date="2015" name="Nature">
        <title>Complex archaea that bridge the gap between prokaryotes and eukaryotes.</title>
        <authorList>
            <person name="Spang A."/>
            <person name="Saw J.H."/>
            <person name="Jorgensen S.L."/>
            <person name="Zaremba-Niedzwiedzka K."/>
            <person name="Martijn J."/>
            <person name="Lind A.E."/>
            <person name="van Eijk R."/>
            <person name="Schleper C."/>
            <person name="Guy L."/>
            <person name="Ettema T.J."/>
        </authorList>
    </citation>
    <scope>NUCLEOTIDE SEQUENCE</scope>
</reference>